<dbReference type="EMBL" id="JACGCM010001954">
    <property type="protein sequence ID" value="KAF6146822.1"/>
    <property type="molecule type" value="Genomic_DNA"/>
</dbReference>
<gene>
    <name evidence="10" type="ORF">GIB67_018475</name>
</gene>
<evidence type="ECO:0000259" key="9">
    <source>
        <dbReference type="Pfam" id="PF02365"/>
    </source>
</evidence>
<protein>
    <recommendedName>
        <fullName evidence="12">Lysyl-tRNA synthetase</fullName>
    </recommendedName>
</protein>
<proteinExistence type="predicted"/>
<dbReference type="GO" id="GO:0005524">
    <property type="term" value="F:ATP binding"/>
    <property type="evidence" value="ECO:0007669"/>
    <property type="project" value="InterPro"/>
</dbReference>
<dbReference type="GO" id="GO:0004824">
    <property type="term" value="F:lysine-tRNA ligase activity"/>
    <property type="evidence" value="ECO:0007669"/>
    <property type="project" value="TreeGrafter"/>
</dbReference>
<dbReference type="PANTHER" id="PTHR42918">
    <property type="entry name" value="LYSYL-TRNA SYNTHETASE"/>
    <property type="match status" value="1"/>
</dbReference>
<dbReference type="AlphaFoldDB" id="A0A7J7LW89"/>
<dbReference type="SUPFAM" id="SSF55681">
    <property type="entry name" value="Class II aaRS and biotin synthetases"/>
    <property type="match status" value="1"/>
</dbReference>
<dbReference type="InterPro" id="IPR036093">
    <property type="entry name" value="NAC_dom_sf"/>
</dbReference>
<name>A0A7J7LW89_9MAGN</name>
<sequence length="280" mass="32333">FIVLCDLDINLADSGEKKAKMEEFEKVWQSIGFVFSPSDVQVVDYYLQKKVLEEPMKLCPIKEVDIYANHPKVLTGVFECRISTITTKRISLLEIVTGKMNTNIHDYRESLSLLGYIVGHFLEETCVNPSFIINHPQTMSPLAKWHRSKPGLTERFELFVNKHEDRQSGDDEEMALDETFLAALEYGLPPTGGWGLGIDRLTMHFTHSLNIKMIICLEDELQNSVPLFYNLKRLTFKWKYHSMDYANLLVTLLGVSADLEKLTLDFDYLNIKLKVRKYDN</sequence>
<reference evidence="10 11" key="1">
    <citation type="journal article" date="2020" name="IScience">
        <title>Genome Sequencing of the Endangered Kingdonia uniflora (Circaeasteraceae, Ranunculales) Reveals Potential Mechanisms of Evolutionary Specialization.</title>
        <authorList>
            <person name="Sun Y."/>
            <person name="Deng T."/>
            <person name="Zhang A."/>
            <person name="Moore M.J."/>
            <person name="Landis J.B."/>
            <person name="Lin N."/>
            <person name="Zhang H."/>
            <person name="Zhang X."/>
            <person name="Huang J."/>
            <person name="Zhang X."/>
            <person name="Sun H."/>
            <person name="Wang H."/>
        </authorList>
    </citation>
    <scope>NUCLEOTIDE SEQUENCE [LARGE SCALE GENOMIC DNA]</scope>
    <source>
        <strain evidence="10">TB1705</strain>
        <tissue evidence="10">Leaf</tissue>
    </source>
</reference>
<comment type="caution">
    <text evidence="10">The sequence shown here is derived from an EMBL/GenBank/DDBJ whole genome shotgun (WGS) entry which is preliminary data.</text>
</comment>
<dbReference type="GO" id="GO:0006355">
    <property type="term" value="P:regulation of DNA-templated transcription"/>
    <property type="evidence" value="ECO:0007669"/>
    <property type="project" value="InterPro"/>
</dbReference>
<evidence type="ECO:0000256" key="2">
    <source>
        <dbReference type="ARBA" id="ARBA00022741"/>
    </source>
</evidence>
<dbReference type="OrthoDB" id="21243at2759"/>
<evidence type="ECO:0000256" key="6">
    <source>
        <dbReference type="ARBA" id="ARBA00023163"/>
    </source>
</evidence>
<feature type="domain" description="NAC" evidence="9">
    <location>
        <begin position="31"/>
        <end position="76"/>
    </location>
</feature>
<dbReference type="Pfam" id="PF02365">
    <property type="entry name" value="NAM"/>
    <property type="match status" value="1"/>
</dbReference>
<dbReference type="InterPro" id="IPR004364">
    <property type="entry name" value="Aa-tRNA-synt_II"/>
</dbReference>
<evidence type="ECO:0000256" key="4">
    <source>
        <dbReference type="ARBA" id="ARBA00023015"/>
    </source>
</evidence>
<dbReference type="GO" id="GO:0003677">
    <property type="term" value="F:DNA binding"/>
    <property type="evidence" value="ECO:0007669"/>
    <property type="project" value="UniProtKB-KW"/>
</dbReference>
<evidence type="ECO:0000256" key="1">
    <source>
        <dbReference type="ARBA" id="ARBA00022598"/>
    </source>
</evidence>
<evidence type="ECO:0000313" key="11">
    <source>
        <dbReference type="Proteomes" id="UP000541444"/>
    </source>
</evidence>
<dbReference type="GO" id="GO:0006430">
    <property type="term" value="P:lysyl-tRNA aminoacylation"/>
    <property type="evidence" value="ECO:0007669"/>
    <property type="project" value="TreeGrafter"/>
</dbReference>
<feature type="domain" description="Aminoacyl-tRNA synthetase class II (D/K/N)" evidence="8">
    <location>
        <begin position="168"/>
        <end position="216"/>
    </location>
</feature>
<dbReference type="GO" id="GO:0000049">
    <property type="term" value="F:tRNA binding"/>
    <property type="evidence" value="ECO:0007669"/>
    <property type="project" value="TreeGrafter"/>
</dbReference>
<keyword evidence="3" id="KW-0067">ATP-binding</keyword>
<accession>A0A7J7LW89</accession>
<dbReference type="Proteomes" id="UP000541444">
    <property type="component" value="Unassembled WGS sequence"/>
</dbReference>
<keyword evidence="4" id="KW-0805">Transcription regulation</keyword>
<dbReference type="SUPFAM" id="SSF101941">
    <property type="entry name" value="NAC domain"/>
    <property type="match status" value="1"/>
</dbReference>
<evidence type="ECO:0000256" key="7">
    <source>
        <dbReference type="ARBA" id="ARBA00023242"/>
    </source>
</evidence>
<dbReference type="Pfam" id="PF00152">
    <property type="entry name" value="tRNA-synt_2"/>
    <property type="match status" value="1"/>
</dbReference>
<keyword evidence="5" id="KW-0238">DNA-binding</keyword>
<dbReference type="GO" id="GO:0005829">
    <property type="term" value="C:cytosol"/>
    <property type="evidence" value="ECO:0007669"/>
    <property type="project" value="TreeGrafter"/>
</dbReference>
<dbReference type="InterPro" id="IPR003441">
    <property type="entry name" value="NAC-dom"/>
</dbReference>
<keyword evidence="7" id="KW-0539">Nucleus</keyword>
<evidence type="ECO:0000313" key="10">
    <source>
        <dbReference type="EMBL" id="KAF6146822.1"/>
    </source>
</evidence>
<dbReference type="PANTHER" id="PTHR42918:SF9">
    <property type="entry name" value="LYSINE--TRNA LIGASE"/>
    <property type="match status" value="1"/>
</dbReference>
<feature type="non-terminal residue" evidence="10">
    <location>
        <position position="1"/>
    </location>
</feature>
<dbReference type="InterPro" id="IPR045864">
    <property type="entry name" value="aa-tRNA-synth_II/BPL/LPL"/>
</dbReference>
<dbReference type="Gene3D" id="3.30.930.10">
    <property type="entry name" value="Bira Bifunctional Protein, Domain 2"/>
    <property type="match status" value="1"/>
</dbReference>
<keyword evidence="11" id="KW-1185">Reference proteome</keyword>
<keyword evidence="2" id="KW-0547">Nucleotide-binding</keyword>
<evidence type="ECO:0000256" key="3">
    <source>
        <dbReference type="ARBA" id="ARBA00022840"/>
    </source>
</evidence>
<keyword evidence="1" id="KW-0436">Ligase</keyword>
<organism evidence="10 11">
    <name type="scientific">Kingdonia uniflora</name>
    <dbReference type="NCBI Taxonomy" id="39325"/>
    <lineage>
        <taxon>Eukaryota</taxon>
        <taxon>Viridiplantae</taxon>
        <taxon>Streptophyta</taxon>
        <taxon>Embryophyta</taxon>
        <taxon>Tracheophyta</taxon>
        <taxon>Spermatophyta</taxon>
        <taxon>Magnoliopsida</taxon>
        <taxon>Ranunculales</taxon>
        <taxon>Circaeasteraceae</taxon>
        <taxon>Kingdonia</taxon>
    </lineage>
</organism>
<evidence type="ECO:0000259" key="8">
    <source>
        <dbReference type="Pfam" id="PF00152"/>
    </source>
</evidence>
<evidence type="ECO:0008006" key="12">
    <source>
        <dbReference type="Google" id="ProtNLM"/>
    </source>
</evidence>
<evidence type="ECO:0000256" key="5">
    <source>
        <dbReference type="ARBA" id="ARBA00023125"/>
    </source>
</evidence>
<keyword evidence="6" id="KW-0804">Transcription</keyword>